<dbReference type="GO" id="GO:0047837">
    <property type="term" value="F:D-xylose 1-dehydrogenase (NADP+) activity"/>
    <property type="evidence" value="ECO:0007669"/>
    <property type="project" value="UniProtKB-EC"/>
</dbReference>
<dbReference type="GeneID" id="34451268"/>
<dbReference type="InterPro" id="IPR055170">
    <property type="entry name" value="GFO_IDH_MocA-like_dom"/>
</dbReference>
<keyword evidence="9" id="KW-1185">Reference proteome</keyword>
<dbReference type="Pfam" id="PF22725">
    <property type="entry name" value="GFO_IDH_MocA_C3"/>
    <property type="match status" value="1"/>
</dbReference>
<dbReference type="SUPFAM" id="SSF55347">
    <property type="entry name" value="Glyceraldehyde-3-phosphate dehydrogenase-like, C-terminal domain"/>
    <property type="match status" value="1"/>
</dbReference>
<dbReference type="Pfam" id="PF01408">
    <property type="entry name" value="GFO_IDH_MocA"/>
    <property type="match status" value="1"/>
</dbReference>
<dbReference type="AlphaFoldDB" id="A0A1F7ZSB3"/>
<evidence type="ECO:0000313" key="9">
    <source>
        <dbReference type="Proteomes" id="UP000179179"/>
    </source>
</evidence>
<evidence type="ECO:0000256" key="3">
    <source>
        <dbReference type="ARBA" id="ARBA00038984"/>
    </source>
</evidence>
<dbReference type="InterPro" id="IPR036291">
    <property type="entry name" value="NAD(P)-bd_dom_sf"/>
</dbReference>
<dbReference type="Proteomes" id="UP000179179">
    <property type="component" value="Unassembled WGS sequence"/>
</dbReference>
<keyword evidence="2" id="KW-0560">Oxidoreductase</keyword>
<feature type="domain" description="Gfo/Idh/MocA-like oxidoreductase N-terminal" evidence="6">
    <location>
        <begin position="63"/>
        <end position="161"/>
    </location>
</feature>
<dbReference type="Gene3D" id="3.40.50.720">
    <property type="entry name" value="NAD(P)-binding Rossmann-like Domain"/>
    <property type="match status" value="1"/>
</dbReference>
<reference evidence="8 9" key="1">
    <citation type="journal article" date="2016" name="Genome Biol. Evol.">
        <title>Draft genome sequence of an aflatoxigenic Aspergillus species, A. bombycis.</title>
        <authorList>
            <person name="Moore G.G."/>
            <person name="Mack B.M."/>
            <person name="Beltz S.B."/>
            <person name="Gilbert M.K."/>
        </authorList>
    </citation>
    <scope>NUCLEOTIDE SEQUENCE [LARGE SCALE GENOMIC DNA]</scope>
    <source>
        <strain evidence="9">NRRL 26010</strain>
    </source>
</reference>
<evidence type="ECO:0000256" key="2">
    <source>
        <dbReference type="ARBA" id="ARBA00023002"/>
    </source>
</evidence>
<evidence type="ECO:0000259" key="6">
    <source>
        <dbReference type="Pfam" id="PF01408"/>
    </source>
</evidence>
<organism evidence="8 9">
    <name type="scientific">Aspergillus bombycis</name>
    <dbReference type="NCBI Taxonomy" id="109264"/>
    <lineage>
        <taxon>Eukaryota</taxon>
        <taxon>Fungi</taxon>
        <taxon>Dikarya</taxon>
        <taxon>Ascomycota</taxon>
        <taxon>Pezizomycotina</taxon>
        <taxon>Eurotiomycetes</taxon>
        <taxon>Eurotiomycetidae</taxon>
        <taxon>Eurotiales</taxon>
        <taxon>Aspergillaceae</taxon>
        <taxon>Aspergillus</taxon>
    </lineage>
</organism>
<protein>
    <recommendedName>
        <fullName evidence="3">D-xylose 1-dehydrogenase (NADP(+), D-xylono-1,5-lactone-forming)</fullName>
        <ecNumber evidence="3">1.1.1.179</ecNumber>
    </recommendedName>
    <alternativeName>
        <fullName evidence="4">D-xylose-NADP dehydrogenase</fullName>
    </alternativeName>
</protein>
<dbReference type="Gene3D" id="3.30.360.10">
    <property type="entry name" value="Dihydrodipicolinate Reductase, domain 2"/>
    <property type="match status" value="1"/>
</dbReference>
<comment type="similarity">
    <text evidence="1">Belongs to the Gfo/Idh/MocA family.</text>
</comment>
<comment type="caution">
    <text evidence="8">The sequence shown here is derived from an EMBL/GenBank/DDBJ whole genome shotgun (WGS) entry which is preliminary data.</text>
</comment>
<feature type="domain" description="GFO/IDH/MocA-like oxidoreductase" evidence="7">
    <location>
        <begin position="174"/>
        <end position="290"/>
    </location>
</feature>
<comment type="catalytic activity">
    <reaction evidence="5">
        <text>D-xylose + NADP(+) = D-xylono-1,5-lactone + NADPH + H(+)</text>
        <dbReference type="Rhea" id="RHEA:22000"/>
        <dbReference type="ChEBI" id="CHEBI:15378"/>
        <dbReference type="ChEBI" id="CHEBI:15867"/>
        <dbReference type="ChEBI" id="CHEBI:53455"/>
        <dbReference type="ChEBI" id="CHEBI:57783"/>
        <dbReference type="ChEBI" id="CHEBI:58349"/>
        <dbReference type="EC" id="1.1.1.179"/>
    </reaction>
</comment>
<name>A0A1F7ZSB3_9EURO</name>
<evidence type="ECO:0000256" key="4">
    <source>
        <dbReference type="ARBA" id="ARBA00042988"/>
    </source>
</evidence>
<dbReference type="PANTHER" id="PTHR22604">
    <property type="entry name" value="OXIDOREDUCTASES"/>
    <property type="match status" value="1"/>
</dbReference>
<dbReference type="InterPro" id="IPR050984">
    <property type="entry name" value="Gfo/Idh/MocA_domain"/>
</dbReference>
<dbReference type="SUPFAM" id="SSF51735">
    <property type="entry name" value="NAD(P)-binding Rossmann-fold domains"/>
    <property type="match status" value="1"/>
</dbReference>
<evidence type="ECO:0000256" key="5">
    <source>
        <dbReference type="ARBA" id="ARBA00049233"/>
    </source>
</evidence>
<evidence type="ECO:0000259" key="7">
    <source>
        <dbReference type="Pfam" id="PF22725"/>
    </source>
</evidence>
<proteinExistence type="inferred from homology"/>
<dbReference type="RefSeq" id="XP_022386049.1">
    <property type="nucleotide sequence ID" value="XM_022535007.1"/>
</dbReference>
<dbReference type="EMBL" id="LYCR01000091">
    <property type="protein sequence ID" value="OGM42332.1"/>
    <property type="molecule type" value="Genomic_DNA"/>
</dbReference>
<dbReference type="STRING" id="109264.A0A1F7ZSB3"/>
<dbReference type="OrthoDB" id="2129491at2759"/>
<evidence type="ECO:0000313" key="8">
    <source>
        <dbReference type="EMBL" id="OGM42332.1"/>
    </source>
</evidence>
<dbReference type="EC" id="1.1.1.179" evidence="3"/>
<dbReference type="GO" id="GO:0000166">
    <property type="term" value="F:nucleotide binding"/>
    <property type="evidence" value="ECO:0007669"/>
    <property type="project" value="InterPro"/>
</dbReference>
<accession>A0A1F7ZSB3</accession>
<dbReference type="PANTHER" id="PTHR22604:SF115">
    <property type="entry name" value="DIHYDRODIOL DEHYDROGENASE, PUTATIVE (AFU_ORTHOLOGUE AFUA_1G07520)-RELATED"/>
    <property type="match status" value="1"/>
</dbReference>
<gene>
    <name evidence="8" type="ORF">ABOM_007878</name>
</gene>
<sequence length="411" mass="45401">MGADNATTIRWGIMGKDCAKPSDLIRGTCLPKIATGEIAKLFVKDLLIDPATRGTHDIRHVVTAVASSSSKESADRFIRHNIASKLSEGISCTAYGSYEELVEDANVDVLYIASPHSHHYQNCMLALESSKPILCEKPLTVNAKQARVLYETAQRQNLFLMEAVWTRYFPLSTAVRQYIQDGLIGEVLRVYVDNSTGVDISKLSSTHRYLDKELAGGALLDIGIYPLIWVFQTLYHTREKHQRQKPSRVVSLLTYEKASGTDQMASVMVEFPSSTPSGTSVAHGIMSTSMILSNDADGKGSSGTAVRIQGLEGEIQIVGPVHRPESVRIIRKGECRTVHFEIPAGGHGMYWEADEAGRCIRDGKIQSDVIPWDESVAIMEVVDEIRAQANYSYPEQIESTEYPLNLKKKAP</sequence>
<evidence type="ECO:0000256" key="1">
    <source>
        <dbReference type="ARBA" id="ARBA00010928"/>
    </source>
</evidence>
<dbReference type="InterPro" id="IPR000683">
    <property type="entry name" value="Gfo/Idh/MocA-like_OxRdtase_N"/>
</dbReference>